<keyword evidence="4" id="KW-1185">Reference proteome</keyword>
<dbReference type="Proteomes" id="UP000003688">
    <property type="component" value="Unassembled WGS sequence"/>
</dbReference>
<sequence length="293" mass="32776">MHLNIAVVQFEIEQFAPEKNLAKAERFIQEACTQGAQVIVFPEDFLTGPLPGRIDLADFDQRYVKRFQELAVKFGIDIVPGSIIEVDDNGLYNTTYYIDRSGKILGQYRKINLWLTERRYLQPGRQAIVCSTRFGKIGLAICWDLAFPELFRAMIMQGAQIVFCPSYWSYEDAGVGQRHNPDSEALFVDALCTTRAFEQNIILAFANTAASLGASAVQTTPLGHSQITVPFKGPLQRCDHNREMLFVQTVDTAILTDAETAYEIRCDLKKGLPLTPASMETFSPSITHPQSPA</sequence>
<organism evidence="3 4">
    <name type="scientific">Pedosphaera parvula (strain Ellin514)</name>
    <dbReference type="NCBI Taxonomy" id="320771"/>
    <lineage>
        <taxon>Bacteria</taxon>
        <taxon>Pseudomonadati</taxon>
        <taxon>Verrucomicrobiota</taxon>
        <taxon>Pedosphaerae</taxon>
        <taxon>Pedosphaerales</taxon>
        <taxon>Pedosphaeraceae</taxon>
        <taxon>Pedosphaera</taxon>
    </lineage>
</organism>
<dbReference type="OrthoDB" id="9811121at2"/>
<dbReference type="InterPro" id="IPR003010">
    <property type="entry name" value="C-N_Hydrolase"/>
</dbReference>
<keyword evidence="3" id="KW-0808">Transferase</keyword>
<dbReference type="RefSeq" id="WP_007417734.1">
    <property type="nucleotide sequence ID" value="NZ_ABOX02000047.1"/>
</dbReference>
<keyword evidence="3" id="KW-0012">Acyltransferase</keyword>
<feature type="domain" description="CN hydrolase" evidence="2">
    <location>
        <begin position="3"/>
        <end position="252"/>
    </location>
</feature>
<dbReference type="EMBL" id="ABOX02000047">
    <property type="protein sequence ID" value="EEF58226.1"/>
    <property type="molecule type" value="Genomic_DNA"/>
</dbReference>
<evidence type="ECO:0000313" key="3">
    <source>
        <dbReference type="EMBL" id="EEF58226.1"/>
    </source>
</evidence>
<proteinExistence type="predicted"/>
<comment type="caution">
    <text evidence="3">The sequence shown here is derived from an EMBL/GenBank/DDBJ whole genome shotgun (WGS) entry which is preliminary data.</text>
</comment>
<dbReference type="PANTHER" id="PTHR43674">
    <property type="entry name" value="NITRILASE C965.09-RELATED"/>
    <property type="match status" value="1"/>
</dbReference>
<keyword evidence="3" id="KW-0449">Lipoprotein</keyword>
<dbReference type="InterPro" id="IPR050345">
    <property type="entry name" value="Aliph_Amidase/BUP"/>
</dbReference>
<dbReference type="SUPFAM" id="SSF56317">
    <property type="entry name" value="Carbon-nitrogen hydrolase"/>
    <property type="match status" value="1"/>
</dbReference>
<protein>
    <submittedName>
        <fullName evidence="3">Nitrilase/cyanide hydratase and apolipoprotein N-acyltransferase</fullName>
    </submittedName>
</protein>
<evidence type="ECO:0000256" key="1">
    <source>
        <dbReference type="ARBA" id="ARBA00022801"/>
    </source>
</evidence>
<dbReference type="InterPro" id="IPR036526">
    <property type="entry name" value="C-N_Hydrolase_sf"/>
</dbReference>
<dbReference type="GO" id="GO:0016811">
    <property type="term" value="F:hydrolase activity, acting on carbon-nitrogen (but not peptide) bonds, in linear amides"/>
    <property type="evidence" value="ECO:0007669"/>
    <property type="project" value="TreeGrafter"/>
</dbReference>
<evidence type="ECO:0000259" key="2">
    <source>
        <dbReference type="PROSITE" id="PS50263"/>
    </source>
</evidence>
<dbReference type="STRING" id="320771.Cflav_PD1426"/>
<dbReference type="GO" id="GO:0016746">
    <property type="term" value="F:acyltransferase activity"/>
    <property type="evidence" value="ECO:0007669"/>
    <property type="project" value="UniProtKB-KW"/>
</dbReference>
<dbReference type="CDD" id="cd07197">
    <property type="entry name" value="nitrilase"/>
    <property type="match status" value="1"/>
</dbReference>
<dbReference type="PANTHER" id="PTHR43674:SF16">
    <property type="entry name" value="CARBON-NITROGEN FAMILY, PUTATIVE (AFU_ORTHOLOGUE AFUA_5G02350)-RELATED"/>
    <property type="match status" value="1"/>
</dbReference>
<reference evidence="3 4" key="1">
    <citation type="journal article" date="2011" name="J. Bacteriol.">
        <title>Genome sequence of 'Pedosphaera parvula' Ellin514, an aerobic Verrucomicrobial isolate from pasture soil.</title>
        <authorList>
            <person name="Kant R."/>
            <person name="van Passel M.W."/>
            <person name="Sangwan P."/>
            <person name="Palva A."/>
            <person name="Lucas S."/>
            <person name="Copeland A."/>
            <person name="Lapidus A."/>
            <person name="Glavina Del Rio T."/>
            <person name="Dalin E."/>
            <person name="Tice H."/>
            <person name="Bruce D."/>
            <person name="Goodwin L."/>
            <person name="Pitluck S."/>
            <person name="Chertkov O."/>
            <person name="Larimer F.W."/>
            <person name="Land M.L."/>
            <person name="Hauser L."/>
            <person name="Brettin T.S."/>
            <person name="Detter J.C."/>
            <person name="Han S."/>
            <person name="de Vos W.M."/>
            <person name="Janssen P.H."/>
            <person name="Smidt H."/>
        </authorList>
    </citation>
    <scope>NUCLEOTIDE SEQUENCE [LARGE SCALE GENOMIC DNA]</scope>
    <source>
        <strain evidence="3 4">Ellin514</strain>
    </source>
</reference>
<keyword evidence="1" id="KW-0378">Hydrolase</keyword>
<name>B9XPJ8_PEDPL</name>
<accession>B9XPJ8</accession>
<dbReference type="Gene3D" id="3.60.110.10">
    <property type="entry name" value="Carbon-nitrogen hydrolase"/>
    <property type="match status" value="1"/>
</dbReference>
<dbReference type="AlphaFoldDB" id="B9XPJ8"/>
<gene>
    <name evidence="3" type="ORF">Cflav_PD1426</name>
</gene>
<dbReference type="PROSITE" id="PS50263">
    <property type="entry name" value="CN_HYDROLASE"/>
    <property type="match status" value="1"/>
</dbReference>
<evidence type="ECO:0000313" key="4">
    <source>
        <dbReference type="Proteomes" id="UP000003688"/>
    </source>
</evidence>
<dbReference type="Pfam" id="PF00795">
    <property type="entry name" value="CN_hydrolase"/>
    <property type="match status" value="1"/>
</dbReference>